<evidence type="ECO:0000259" key="2">
    <source>
        <dbReference type="Pfam" id="PF07238"/>
    </source>
</evidence>
<feature type="domain" description="PilZ" evidence="2">
    <location>
        <begin position="3"/>
        <end position="104"/>
    </location>
</feature>
<evidence type="ECO:0000313" key="4">
    <source>
        <dbReference type="Proteomes" id="UP001057998"/>
    </source>
</evidence>
<proteinExistence type="predicted"/>
<dbReference type="RefSeq" id="WP_255388443.1">
    <property type="nucleotide sequence ID" value="NZ_CP101508.1"/>
</dbReference>
<dbReference type="InterPro" id="IPR027021">
    <property type="entry name" value="C-di-GMP_BP_PA4608"/>
</dbReference>
<reference evidence="3" key="1">
    <citation type="submission" date="2022-07" db="EMBL/GenBank/DDBJ databases">
        <title>Genome sequencing of Photobacterium atrarenae GJH2-4.</title>
        <authorList>
            <person name="Park S.-J."/>
        </authorList>
    </citation>
    <scope>NUCLEOTIDE SEQUENCE</scope>
    <source>
        <strain evidence="3">GJH2-4</strain>
    </source>
</reference>
<dbReference type="SUPFAM" id="SSF141371">
    <property type="entry name" value="PilZ domain-like"/>
    <property type="match status" value="1"/>
</dbReference>
<dbReference type="Gene3D" id="2.40.10.220">
    <property type="entry name" value="predicted glycosyltransferase like domains"/>
    <property type="match status" value="1"/>
</dbReference>
<dbReference type="PIRSF" id="PIRSF028141">
    <property type="entry name" value="C-di-GMP_BP_PA4608"/>
    <property type="match status" value="1"/>
</dbReference>
<gene>
    <name evidence="3" type="ORF">NNL38_12950</name>
</gene>
<evidence type="ECO:0000313" key="3">
    <source>
        <dbReference type="EMBL" id="UTV27229.1"/>
    </source>
</evidence>
<dbReference type="EMBL" id="CP101508">
    <property type="protein sequence ID" value="UTV27229.1"/>
    <property type="molecule type" value="Genomic_DNA"/>
</dbReference>
<dbReference type="Pfam" id="PF07238">
    <property type="entry name" value="PilZ"/>
    <property type="match status" value="1"/>
</dbReference>
<sequence>MTERRHFIRILYQAQAELQQGTRVWTAEVRDLSLQGVLLTCPSDWAPETDTSSDPTYRVRFNLHDSDITLTMDTRLIHHDSHYLRMQIQHFDIDSASHLRRLIELNIGNDSLLLRELEHLADLQKP</sequence>
<dbReference type="Proteomes" id="UP001057998">
    <property type="component" value="Chromosome 1"/>
</dbReference>
<protein>
    <recommendedName>
        <fullName evidence="1">Cyclic diguanosine monophosphate-binding protein</fullName>
        <shortName evidence="1">c-di-GMP-binding protein</shortName>
    </recommendedName>
    <alternativeName>
        <fullName evidence="1">Pilz domain-containing protein</fullName>
    </alternativeName>
</protein>
<dbReference type="InterPro" id="IPR009875">
    <property type="entry name" value="PilZ_domain"/>
</dbReference>
<name>A0ABY5GDB2_9GAMM</name>
<organism evidence="3 4">
    <name type="scientific">Photobacterium atrarenae</name>
    <dbReference type="NCBI Taxonomy" id="865757"/>
    <lineage>
        <taxon>Bacteria</taxon>
        <taxon>Pseudomonadati</taxon>
        <taxon>Pseudomonadota</taxon>
        <taxon>Gammaproteobacteria</taxon>
        <taxon>Vibrionales</taxon>
        <taxon>Vibrionaceae</taxon>
        <taxon>Photobacterium</taxon>
    </lineage>
</organism>
<keyword evidence="1" id="KW-0973">c-di-GMP</keyword>
<keyword evidence="1" id="KW-0547">Nucleotide-binding</keyword>
<comment type="function">
    <text evidence="1">Binds the second messenger bis-(3'-5') cyclic dimeric guanosine monophosphate (c-di-GMP). Can bind two c-di-GMP molecules per monomer. May play a role in bacterial second-messenger regulated processes. Binding to c-di-GMP induces a conformational change of the C- and N-termini resulting in the exposure of a highly negative surface on one side of the protein to a possible effector protein.</text>
</comment>
<keyword evidence="4" id="KW-1185">Reference proteome</keyword>
<evidence type="ECO:0000256" key="1">
    <source>
        <dbReference type="PIRNR" id="PIRNR028141"/>
    </source>
</evidence>
<accession>A0ABY5GDB2</accession>
<comment type="subunit">
    <text evidence="1">Monomer in both c-di-GMP-bound and free forms.</text>
</comment>